<keyword evidence="6" id="KW-0479">Metal-binding</keyword>
<evidence type="ECO:0000256" key="1">
    <source>
        <dbReference type="ARBA" id="ARBA00001947"/>
    </source>
</evidence>
<dbReference type="GO" id="GO:0008777">
    <property type="term" value="F:acetylornithine deacetylase activity"/>
    <property type="evidence" value="ECO:0007669"/>
    <property type="project" value="UniProtKB-EC"/>
</dbReference>
<dbReference type="CDD" id="cd03894">
    <property type="entry name" value="M20_ArgE"/>
    <property type="match status" value="1"/>
</dbReference>
<reference evidence="11 12" key="1">
    <citation type="submission" date="2020-05" db="EMBL/GenBank/DDBJ databases">
        <title>FDA dAtabase for Regulatory Grade micrObial Sequences (FDA-ARGOS): Supporting development and validation of Infectious Disease Dx tests.</title>
        <authorList>
            <person name="Sproer C."/>
            <person name="Gronow S."/>
            <person name="Severitt S."/>
            <person name="Schroder I."/>
            <person name="Tallon L."/>
            <person name="Sadzewicz L."/>
            <person name="Zhao X."/>
            <person name="Vavikolanu K."/>
            <person name="Mehta A."/>
            <person name="Aluvathingal J."/>
            <person name="Nadendla S."/>
            <person name="Myers T."/>
            <person name="Yan Y."/>
            <person name="Sichtig H."/>
        </authorList>
    </citation>
    <scope>NUCLEOTIDE SEQUENCE [LARGE SCALE GENOMIC DNA]</scope>
    <source>
        <strain evidence="11 12">FDAARGOS_790</strain>
    </source>
</reference>
<dbReference type="GO" id="GO:0046872">
    <property type="term" value="F:metal ion binding"/>
    <property type="evidence" value="ECO:0007669"/>
    <property type="project" value="UniProtKB-KW"/>
</dbReference>
<dbReference type="RefSeq" id="WP_173145673.1">
    <property type="nucleotide sequence ID" value="NZ_CP053985.1"/>
</dbReference>
<dbReference type="NCBIfam" id="NF005710">
    <property type="entry name" value="PRK07522.1"/>
    <property type="match status" value="1"/>
</dbReference>
<dbReference type="PROSITE" id="PS00759">
    <property type="entry name" value="ARGE_DAPE_CPG2_2"/>
    <property type="match status" value="1"/>
</dbReference>
<dbReference type="EMBL" id="CP053985">
    <property type="protein sequence ID" value="QKH36794.1"/>
    <property type="molecule type" value="Genomic_DNA"/>
</dbReference>
<dbReference type="KEGG" id="apes:FOC84_18340"/>
<evidence type="ECO:0000256" key="7">
    <source>
        <dbReference type="ARBA" id="ARBA00022801"/>
    </source>
</evidence>
<evidence type="ECO:0000256" key="4">
    <source>
        <dbReference type="ARBA" id="ARBA00022571"/>
    </source>
</evidence>
<keyword evidence="3" id="KW-0963">Cytoplasm</keyword>
<dbReference type="Pfam" id="PF01546">
    <property type="entry name" value="Peptidase_M20"/>
    <property type="match status" value="1"/>
</dbReference>
<keyword evidence="8" id="KW-0862">Zinc</keyword>
<dbReference type="Gene3D" id="3.30.70.360">
    <property type="match status" value="1"/>
</dbReference>
<evidence type="ECO:0000313" key="11">
    <source>
        <dbReference type="EMBL" id="QKH36794.1"/>
    </source>
</evidence>
<keyword evidence="12" id="KW-1185">Reference proteome</keyword>
<dbReference type="GO" id="GO:0006526">
    <property type="term" value="P:L-arginine biosynthetic process"/>
    <property type="evidence" value="ECO:0007669"/>
    <property type="project" value="UniProtKB-KW"/>
</dbReference>
<dbReference type="SUPFAM" id="SSF53187">
    <property type="entry name" value="Zn-dependent exopeptidases"/>
    <property type="match status" value="1"/>
</dbReference>
<dbReference type="PROSITE" id="PS00758">
    <property type="entry name" value="ARGE_DAPE_CPG2_1"/>
    <property type="match status" value="1"/>
</dbReference>
<comment type="similarity">
    <text evidence="2">Belongs to the peptidase M20A family. ArgE subfamily.</text>
</comment>
<dbReference type="InterPro" id="IPR050072">
    <property type="entry name" value="Peptidase_M20A"/>
</dbReference>
<keyword evidence="5" id="KW-0028">Amino-acid biosynthesis</keyword>
<dbReference type="Proteomes" id="UP000500970">
    <property type="component" value="Chromosome"/>
</dbReference>
<dbReference type="InterPro" id="IPR011650">
    <property type="entry name" value="Peptidase_M20_dimer"/>
</dbReference>
<dbReference type="EC" id="3.5.1.16" evidence="11"/>
<dbReference type="SUPFAM" id="SSF55031">
    <property type="entry name" value="Bacterial exopeptidase dimerisation domain"/>
    <property type="match status" value="1"/>
</dbReference>
<feature type="domain" description="Peptidase M20 dimerisation" evidence="10">
    <location>
        <begin position="179"/>
        <end position="285"/>
    </location>
</feature>
<dbReference type="PANTHER" id="PTHR43808:SF31">
    <property type="entry name" value="N-ACETYL-L-CITRULLINE DEACETYLASE"/>
    <property type="match status" value="1"/>
</dbReference>
<keyword evidence="4" id="KW-0055">Arginine biosynthesis</keyword>
<dbReference type="InterPro" id="IPR001261">
    <property type="entry name" value="ArgE/DapE_CS"/>
</dbReference>
<dbReference type="AlphaFoldDB" id="A0A7D4E1R1"/>
<dbReference type="Gene3D" id="3.40.630.10">
    <property type="entry name" value="Zn peptidases"/>
    <property type="match status" value="1"/>
</dbReference>
<dbReference type="InterPro" id="IPR002933">
    <property type="entry name" value="Peptidase_M20"/>
</dbReference>
<name>A0A7D4E1R1_9BURK</name>
<dbReference type="NCBIfam" id="TIGR01892">
    <property type="entry name" value="AcOrn-deacetyl"/>
    <property type="match status" value="1"/>
</dbReference>
<dbReference type="PANTHER" id="PTHR43808">
    <property type="entry name" value="ACETYLORNITHINE DEACETYLASE"/>
    <property type="match status" value="1"/>
</dbReference>
<dbReference type="InterPro" id="IPR010169">
    <property type="entry name" value="AcOrn-deacetyl"/>
</dbReference>
<proteinExistence type="inferred from homology"/>
<dbReference type="Pfam" id="PF07687">
    <property type="entry name" value="M20_dimer"/>
    <property type="match status" value="1"/>
</dbReference>
<comment type="cofactor">
    <cofactor evidence="1">
        <name>Zn(2+)</name>
        <dbReference type="ChEBI" id="CHEBI:29105"/>
    </cofactor>
</comment>
<keyword evidence="7 11" id="KW-0378">Hydrolase</keyword>
<organism evidence="11 12">
    <name type="scientific">Achromobacter pestifer</name>
    <dbReference type="NCBI Taxonomy" id="1353889"/>
    <lineage>
        <taxon>Bacteria</taxon>
        <taxon>Pseudomonadati</taxon>
        <taxon>Pseudomonadota</taxon>
        <taxon>Betaproteobacteria</taxon>
        <taxon>Burkholderiales</taxon>
        <taxon>Alcaligenaceae</taxon>
        <taxon>Achromobacter</taxon>
    </lineage>
</organism>
<dbReference type="InterPro" id="IPR036264">
    <property type="entry name" value="Bact_exopeptidase_dim_dom"/>
</dbReference>
<evidence type="ECO:0000256" key="2">
    <source>
        <dbReference type="ARBA" id="ARBA00005691"/>
    </source>
</evidence>
<evidence type="ECO:0000256" key="3">
    <source>
        <dbReference type="ARBA" id="ARBA00022490"/>
    </source>
</evidence>
<protein>
    <submittedName>
        <fullName evidence="11">Acetylornithine deacetylase</fullName>
        <ecNumber evidence="11">3.5.1.16</ecNumber>
    </submittedName>
</protein>
<evidence type="ECO:0000313" key="12">
    <source>
        <dbReference type="Proteomes" id="UP000500970"/>
    </source>
</evidence>
<evidence type="ECO:0000256" key="6">
    <source>
        <dbReference type="ARBA" id="ARBA00022723"/>
    </source>
</evidence>
<keyword evidence="9" id="KW-0170">Cobalt</keyword>
<accession>A0A7D4E1R1</accession>
<gene>
    <name evidence="11" type="primary">argE</name>
    <name evidence="11" type="ORF">FOC84_18340</name>
</gene>
<evidence type="ECO:0000259" key="10">
    <source>
        <dbReference type="Pfam" id="PF07687"/>
    </source>
</evidence>
<sequence>MTDQSLDCSSETLAWLESLIACPTVSGSHSNLELLAQAESFLRKIGFAVRYTYSEDRKRANLYASFGGSVGGILLSGHTDVVPVAGQDWTRDPFRLTDEGERLYGRGTCDMKGFLACVLATVGRLGSGRLARPVHIALTYDEEIGCVGVRGLLAGLRQQGIQPSACIVGEPTRMEVVRAHKGRHSWRCNVRGRAEHSSLSGTGVNAAETACVLAAEVAAQAQALQSAKRDEGFYVPFSTMAVCRVHSGHASNVIPEEAEFDFDLRFLPGVDPDAVLAPIHQRAGELERTMRQRVPESQVLLMQRTSVPALVPRPDTDMLVEALFQAGAQVGGHVAYTTEGGLYQQAGIPALVCGPGDINQAHTADEYILRSQLGMCESVLERLLAGGP</sequence>
<evidence type="ECO:0000256" key="8">
    <source>
        <dbReference type="ARBA" id="ARBA00022833"/>
    </source>
</evidence>
<evidence type="ECO:0000256" key="9">
    <source>
        <dbReference type="ARBA" id="ARBA00023285"/>
    </source>
</evidence>
<evidence type="ECO:0000256" key="5">
    <source>
        <dbReference type="ARBA" id="ARBA00022605"/>
    </source>
</evidence>